<dbReference type="Proteomes" id="UP001139347">
    <property type="component" value="Unassembled WGS sequence"/>
</dbReference>
<proteinExistence type="predicted"/>
<dbReference type="InterPro" id="IPR050491">
    <property type="entry name" value="AmpC-like"/>
</dbReference>
<evidence type="ECO:0000256" key="3">
    <source>
        <dbReference type="SAM" id="SignalP"/>
    </source>
</evidence>
<evidence type="ECO:0000256" key="2">
    <source>
        <dbReference type="ARBA" id="ARBA00023136"/>
    </source>
</evidence>
<comment type="caution">
    <text evidence="5">The sequence shown here is derived from an EMBL/GenBank/DDBJ whole genome shotgun (WGS) entry which is preliminary data.</text>
</comment>
<dbReference type="InterPro" id="IPR012338">
    <property type="entry name" value="Beta-lactam/transpept-like"/>
</dbReference>
<gene>
    <name evidence="5" type="ORF">MUG84_10260</name>
</gene>
<dbReference type="Pfam" id="PF00144">
    <property type="entry name" value="Beta-lactamase"/>
    <property type="match status" value="1"/>
</dbReference>
<reference evidence="5" key="1">
    <citation type="submission" date="2022-04" db="EMBL/GenBank/DDBJ databases">
        <title>Paenibacillus mangrovi sp. nov., a novel endophytic bacterium isolated from bark of Kandelia candel.</title>
        <authorList>
            <person name="Tuo L."/>
        </authorList>
    </citation>
    <scope>NUCLEOTIDE SEQUENCE</scope>
    <source>
        <strain evidence="5">KQZ6P-2</strain>
    </source>
</reference>
<name>A0A9X1WP26_9BACL</name>
<dbReference type="PANTHER" id="PTHR46825">
    <property type="entry name" value="D-ALANYL-D-ALANINE-CARBOXYPEPTIDASE/ENDOPEPTIDASE AMPH"/>
    <property type="match status" value="1"/>
</dbReference>
<evidence type="ECO:0000313" key="5">
    <source>
        <dbReference type="EMBL" id="MCJ8012126.1"/>
    </source>
</evidence>
<sequence>MKKRLLWVLAAAMALTPLVPAGASAASEVSVSDQASKTYNLEQLAAEKAALLTKDYGTTSVQYALIDKGRITLSGQTGKNDAQGKVPLTRETMYGIGSTSKMFTTAAVMKLVDEGKVNLDTPLVKYIPDFKMKDERYKQITPRMLLNHSSGLQGSSLGNAFLFNDNDSYAHDTLLTHLASQSLKADPGAFSVYCNDGFTLAEILVERVSGVDFTAFIHDNFMKPLGMDHTKTSQEVLEPGKLAGLYYPAYPGQLPNETVNVIGTGGIYSTAEDLVRFSQMFTGQNEGLLSSSSVRAMEQAEYKKGLWPKDTDNSLDFGLGWDSVRLFPFNDYGMTGLVKGGDTILYHASLVVLPEQNLAAAVLSSGGSSSTNQLLASELLLQALKEKGVIKEIKPAKSFGKPVKADMPNEVAEHAGYYGSIGQQIKISIQKGELTLSVPTIPGYPEEKFVYTSDGTFVNEDGSSKLSFVTEKNGHTYLWSRQYTNVPGLGQMALSHYLAEKLEEHPVTPETATAWAKRDGKTFYPVSEKYSSIMYMIKPTLDVTLTKDMPGYLGDKAITGPDTAAGQLQIPAMGGRDSAEYHFFLKDGVEYLEAAGSLYIGEDGVKTLYPGKQSNVTVQPSGDAKWYSVPASAAGKTMKVDMPTRGSFAVYDAAGSCVNYSVLSGSYEAVLPDKGTIVFAGDPGSAFRITLKQSK</sequence>
<dbReference type="SUPFAM" id="SSF56601">
    <property type="entry name" value="beta-lactamase/transpeptidase-like"/>
    <property type="match status" value="1"/>
</dbReference>
<dbReference type="InterPro" id="IPR001466">
    <property type="entry name" value="Beta-lactam-related"/>
</dbReference>
<feature type="signal peptide" evidence="3">
    <location>
        <begin position="1"/>
        <end position="25"/>
    </location>
</feature>
<feature type="domain" description="Beta-lactamase-related" evidence="4">
    <location>
        <begin position="53"/>
        <end position="378"/>
    </location>
</feature>
<dbReference type="GO" id="GO:0016020">
    <property type="term" value="C:membrane"/>
    <property type="evidence" value="ECO:0007669"/>
    <property type="project" value="UniProtKB-SubCell"/>
</dbReference>
<keyword evidence="2" id="KW-0472">Membrane</keyword>
<dbReference type="AlphaFoldDB" id="A0A9X1WP26"/>
<feature type="chain" id="PRO_5040939191" evidence="3">
    <location>
        <begin position="26"/>
        <end position="695"/>
    </location>
</feature>
<evidence type="ECO:0000256" key="1">
    <source>
        <dbReference type="ARBA" id="ARBA00004370"/>
    </source>
</evidence>
<keyword evidence="3" id="KW-0732">Signal</keyword>
<organism evidence="5 6">
    <name type="scientific">Paenibacillus mangrovi</name>
    <dbReference type="NCBI Taxonomy" id="2931978"/>
    <lineage>
        <taxon>Bacteria</taxon>
        <taxon>Bacillati</taxon>
        <taxon>Bacillota</taxon>
        <taxon>Bacilli</taxon>
        <taxon>Bacillales</taxon>
        <taxon>Paenibacillaceae</taxon>
        <taxon>Paenibacillus</taxon>
    </lineage>
</organism>
<comment type="subcellular location">
    <subcellularLocation>
        <location evidence="1">Membrane</location>
    </subcellularLocation>
</comment>
<keyword evidence="6" id="KW-1185">Reference proteome</keyword>
<dbReference type="EMBL" id="JALIRP010000003">
    <property type="protein sequence ID" value="MCJ8012126.1"/>
    <property type="molecule type" value="Genomic_DNA"/>
</dbReference>
<accession>A0A9X1WP26</accession>
<dbReference type="PANTHER" id="PTHR46825:SF11">
    <property type="entry name" value="PENICILLIN-BINDING PROTEIN 4"/>
    <property type="match status" value="1"/>
</dbReference>
<evidence type="ECO:0000259" key="4">
    <source>
        <dbReference type="Pfam" id="PF00144"/>
    </source>
</evidence>
<dbReference type="Gene3D" id="3.40.710.10">
    <property type="entry name" value="DD-peptidase/beta-lactamase superfamily"/>
    <property type="match status" value="1"/>
</dbReference>
<protein>
    <submittedName>
        <fullName evidence="5">Beta-lactamase family protein</fullName>
    </submittedName>
</protein>
<evidence type="ECO:0000313" key="6">
    <source>
        <dbReference type="Proteomes" id="UP001139347"/>
    </source>
</evidence>
<dbReference type="RefSeq" id="WP_244724739.1">
    <property type="nucleotide sequence ID" value="NZ_JALIRP010000003.1"/>
</dbReference>